<sequence>MKITLYTLVCVAVLAGIAGANADTATVVNTAKPPVGADNNQFSPTPGPDQDIDDSQGRVFGFWSRYKGRG</sequence>
<comment type="caution">
    <text evidence="3">The sequence shown here is derived from an EMBL/GenBank/DDBJ whole genome shotgun (WGS) entry which is preliminary data.</text>
</comment>
<proteinExistence type="predicted"/>
<organism evidence="3 4">
    <name type="scientific">Orchesella dallaii</name>
    <dbReference type="NCBI Taxonomy" id="48710"/>
    <lineage>
        <taxon>Eukaryota</taxon>
        <taxon>Metazoa</taxon>
        <taxon>Ecdysozoa</taxon>
        <taxon>Arthropoda</taxon>
        <taxon>Hexapoda</taxon>
        <taxon>Collembola</taxon>
        <taxon>Entomobryomorpha</taxon>
        <taxon>Entomobryoidea</taxon>
        <taxon>Orchesellidae</taxon>
        <taxon>Orchesellinae</taxon>
        <taxon>Orchesella</taxon>
    </lineage>
</organism>
<evidence type="ECO:0000256" key="2">
    <source>
        <dbReference type="SAM" id="SignalP"/>
    </source>
</evidence>
<feature type="signal peptide" evidence="2">
    <location>
        <begin position="1"/>
        <end position="22"/>
    </location>
</feature>
<feature type="region of interest" description="Disordered" evidence="1">
    <location>
        <begin position="33"/>
        <end position="54"/>
    </location>
</feature>
<evidence type="ECO:0000256" key="1">
    <source>
        <dbReference type="SAM" id="MobiDB-lite"/>
    </source>
</evidence>
<reference evidence="3 4" key="1">
    <citation type="submission" date="2024-08" db="EMBL/GenBank/DDBJ databases">
        <authorList>
            <person name="Cucini C."/>
            <person name="Frati F."/>
        </authorList>
    </citation>
    <scope>NUCLEOTIDE SEQUENCE [LARGE SCALE GENOMIC DNA]</scope>
</reference>
<gene>
    <name evidence="3" type="ORF">ODALV1_LOCUS5658</name>
</gene>
<dbReference type="EMBL" id="CAXLJM020000017">
    <property type="protein sequence ID" value="CAL8083986.1"/>
    <property type="molecule type" value="Genomic_DNA"/>
</dbReference>
<protein>
    <submittedName>
        <fullName evidence="3">Uncharacterized protein</fullName>
    </submittedName>
</protein>
<evidence type="ECO:0000313" key="4">
    <source>
        <dbReference type="Proteomes" id="UP001642540"/>
    </source>
</evidence>
<keyword evidence="4" id="KW-1185">Reference proteome</keyword>
<evidence type="ECO:0000313" key="3">
    <source>
        <dbReference type="EMBL" id="CAL8083986.1"/>
    </source>
</evidence>
<feature type="chain" id="PRO_5047517464" evidence="2">
    <location>
        <begin position="23"/>
        <end position="70"/>
    </location>
</feature>
<dbReference type="Proteomes" id="UP001642540">
    <property type="component" value="Unassembled WGS sequence"/>
</dbReference>
<name>A0ABP1PZW5_9HEXA</name>
<accession>A0ABP1PZW5</accession>
<keyword evidence="2" id="KW-0732">Signal</keyword>